<name>A0A3N9TKL0_9VIBR</name>
<accession>A0A3N9TKL0</accession>
<dbReference type="AlphaFoldDB" id="A0A3N9TKL0"/>
<dbReference type="Proteomes" id="UP000281112">
    <property type="component" value="Unassembled WGS sequence"/>
</dbReference>
<sequence length="497" mass="54567">MSNIIERLRILASERPHELAFVTTEVLTNSDRLITYKQLIDEVDRVSSLLTRNDVRCVAIEIENGYEWLIADLSALAANVACVPVPVFFSESQKQHLYRSAGIDCLVTTNRSSSELCLGQLSPNVDIQTLTGFSPDNVLEGTAKITFTSGSTGTPKGVCLSAEQLGRVSQSLYDQLPQLSQNHDRHLVMLPLSTLLENITGIYVPILAGIPSVILSGDKVGLIGSSQFNPQQFYAALEQYRPATLVLTPALLEALLWVTHEAPELKRGLKFIAVGGAKVPLSLLEKAQLAELPVYEGYGLSECASVVSVNSPQHAKVGTVGKPLDHHTVTIESGEICVSPPGFLGYLGEKYTATTYPTGDMGEWTESGFLRVIGRKKNIIISSFGRNISPEWIETQAYSWTSLRKITVVGEGEDSLSAMVIGNEVPEIVEALYELNKTLPDYARIHSVTVVSDPSQITPLFTQNCRPKRQDIQQQLQHWKQSVQRPAYLSMCEIKAN</sequence>
<dbReference type="PROSITE" id="PS00455">
    <property type="entry name" value="AMP_BINDING"/>
    <property type="match status" value="1"/>
</dbReference>
<comment type="caution">
    <text evidence="3">The sequence shown here is derived from an EMBL/GenBank/DDBJ whole genome shotgun (WGS) entry which is preliminary data.</text>
</comment>
<dbReference type="SUPFAM" id="SSF56801">
    <property type="entry name" value="Acetyl-CoA synthetase-like"/>
    <property type="match status" value="1"/>
</dbReference>
<dbReference type="OrthoDB" id="9803968at2"/>
<dbReference type="Pfam" id="PF00501">
    <property type="entry name" value="AMP-binding"/>
    <property type="match status" value="1"/>
</dbReference>
<organism evidence="3 4">
    <name type="scientific">Vibrio viridaestus</name>
    <dbReference type="NCBI Taxonomy" id="2487322"/>
    <lineage>
        <taxon>Bacteria</taxon>
        <taxon>Pseudomonadati</taxon>
        <taxon>Pseudomonadota</taxon>
        <taxon>Gammaproteobacteria</taxon>
        <taxon>Vibrionales</taxon>
        <taxon>Vibrionaceae</taxon>
        <taxon>Vibrio</taxon>
    </lineage>
</organism>
<keyword evidence="1 3" id="KW-0436">Ligase</keyword>
<feature type="domain" description="AMP-dependent synthetase/ligase" evidence="2">
    <location>
        <begin position="15"/>
        <end position="339"/>
    </location>
</feature>
<proteinExistence type="predicted"/>
<dbReference type="RefSeq" id="WP_124935529.1">
    <property type="nucleotide sequence ID" value="NZ_RJVQ01000001.1"/>
</dbReference>
<evidence type="ECO:0000313" key="3">
    <source>
        <dbReference type="EMBL" id="RQW64879.1"/>
    </source>
</evidence>
<protein>
    <submittedName>
        <fullName evidence="3">Long-chain fatty acid--CoA ligase</fullName>
    </submittedName>
</protein>
<dbReference type="InterPro" id="IPR050237">
    <property type="entry name" value="ATP-dep_AMP-bd_enzyme"/>
</dbReference>
<keyword evidence="4" id="KW-1185">Reference proteome</keyword>
<gene>
    <name evidence="3" type="ORF">EES38_02245</name>
</gene>
<reference evidence="3 4" key="1">
    <citation type="submission" date="2018-11" db="EMBL/GenBank/DDBJ databases">
        <title>Vibrio LJC006 sp. nov., isolated from seawater during the bloom of the enteromorpha.</title>
        <authorList>
            <person name="Liang J."/>
        </authorList>
    </citation>
    <scope>NUCLEOTIDE SEQUENCE [LARGE SCALE GENOMIC DNA]</scope>
    <source>
        <strain evidence="3 4">LJC006</strain>
    </source>
</reference>
<dbReference type="InterPro" id="IPR020845">
    <property type="entry name" value="AMP-binding_CS"/>
</dbReference>
<dbReference type="GO" id="GO:0016874">
    <property type="term" value="F:ligase activity"/>
    <property type="evidence" value="ECO:0007669"/>
    <property type="project" value="UniProtKB-KW"/>
</dbReference>
<dbReference type="EMBL" id="RJVQ01000001">
    <property type="protein sequence ID" value="RQW64879.1"/>
    <property type="molecule type" value="Genomic_DNA"/>
</dbReference>
<dbReference type="PANTHER" id="PTHR43767:SF8">
    <property type="entry name" value="LONG-CHAIN-FATTY-ACID--COA LIGASE"/>
    <property type="match status" value="1"/>
</dbReference>
<evidence type="ECO:0000313" key="4">
    <source>
        <dbReference type="Proteomes" id="UP000281112"/>
    </source>
</evidence>
<dbReference type="InterPro" id="IPR042099">
    <property type="entry name" value="ANL_N_sf"/>
</dbReference>
<evidence type="ECO:0000259" key="2">
    <source>
        <dbReference type="Pfam" id="PF00501"/>
    </source>
</evidence>
<evidence type="ECO:0000256" key="1">
    <source>
        <dbReference type="ARBA" id="ARBA00022598"/>
    </source>
</evidence>
<dbReference type="InterPro" id="IPR000873">
    <property type="entry name" value="AMP-dep_synth/lig_dom"/>
</dbReference>
<dbReference type="Gene3D" id="3.40.50.12780">
    <property type="entry name" value="N-terminal domain of ligase-like"/>
    <property type="match status" value="1"/>
</dbReference>
<dbReference type="PANTHER" id="PTHR43767">
    <property type="entry name" value="LONG-CHAIN-FATTY-ACID--COA LIGASE"/>
    <property type="match status" value="1"/>
</dbReference>